<feature type="compositionally biased region" description="Polar residues" evidence="1">
    <location>
        <begin position="63"/>
        <end position="79"/>
    </location>
</feature>
<feature type="compositionally biased region" description="Basic and acidic residues" evidence="1">
    <location>
        <begin position="1"/>
        <end position="14"/>
    </location>
</feature>
<protein>
    <submittedName>
        <fullName evidence="2">Uncharacterized protein</fullName>
    </submittedName>
</protein>
<dbReference type="Proteomes" id="UP001500751">
    <property type="component" value="Unassembled WGS sequence"/>
</dbReference>
<evidence type="ECO:0000313" key="3">
    <source>
        <dbReference type="Proteomes" id="UP001500751"/>
    </source>
</evidence>
<evidence type="ECO:0000256" key="1">
    <source>
        <dbReference type="SAM" id="MobiDB-lite"/>
    </source>
</evidence>
<name>A0ABN2VMT5_9ACTN</name>
<gene>
    <name evidence="2" type="ORF">GCM10009839_92690</name>
</gene>
<evidence type="ECO:0000313" key="2">
    <source>
        <dbReference type="EMBL" id="GAA2066368.1"/>
    </source>
</evidence>
<dbReference type="EMBL" id="BAAAQN010000110">
    <property type="protein sequence ID" value="GAA2066368.1"/>
    <property type="molecule type" value="Genomic_DNA"/>
</dbReference>
<proteinExistence type="predicted"/>
<feature type="region of interest" description="Disordered" evidence="1">
    <location>
        <begin position="55"/>
        <end position="85"/>
    </location>
</feature>
<keyword evidence="3" id="KW-1185">Reference proteome</keyword>
<organism evidence="2 3">
    <name type="scientific">Catenulispora yoronensis</name>
    <dbReference type="NCBI Taxonomy" id="450799"/>
    <lineage>
        <taxon>Bacteria</taxon>
        <taxon>Bacillati</taxon>
        <taxon>Actinomycetota</taxon>
        <taxon>Actinomycetes</taxon>
        <taxon>Catenulisporales</taxon>
        <taxon>Catenulisporaceae</taxon>
        <taxon>Catenulispora</taxon>
    </lineage>
</organism>
<reference evidence="2 3" key="1">
    <citation type="journal article" date="2019" name="Int. J. Syst. Evol. Microbiol.">
        <title>The Global Catalogue of Microorganisms (GCM) 10K type strain sequencing project: providing services to taxonomists for standard genome sequencing and annotation.</title>
        <authorList>
            <consortium name="The Broad Institute Genomics Platform"/>
            <consortium name="The Broad Institute Genome Sequencing Center for Infectious Disease"/>
            <person name="Wu L."/>
            <person name="Ma J."/>
        </authorList>
    </citation>
    <scope>NUCLEOTIDE SEQUENCE [LARGE SCALE GENOMIC DNA]</scope>
    <source>
        <strain evidence="2 3">JCM 16014</strain>
    </source>
</reference>
<accession>A0ABN2VMT5</accession>
<feature type="region of interest" description="Disordered" evidence="1">
    <location>
        <begin position="1"/>
        <end position="26"/>
    </location>
</feature>
<sequence length="85" mass="9029">MCPGCRRDARRRSGPDAQRAGPRTLRARMWKSFGTANPGVESHARKLWFAVGSSQAPEALKRSQGTASGGSTIQGTDSKSGPVDD</sequence>
<comment type="caution">
    <text evidence="2">The sequence shown here is derived from an EMBL/GenBank/DDBJ whole genome shotgun (WGS) entry which is preliminary data.</text>
</comment>